<dbReference type="PROSITE" id="PS00671">
    <property type="entry name" value="D_2_HYDROXYACID_DH_3"/>
    <property type="match status" value="1"/>
</dbReference>
<dbReference type="SUPFAM" id="SSF52283">
    <property type="entry name" value="Formate/glycerate dehydrogenase catalytic domain-like"/>
    <property type="match status" value="1"/>
</dbReference>
<dbReference type="InterPro" id="IPR006140">
    <property type="entry name" value="D-isomer_DH_NAD-bd"/>
</dbReference>
<evidence type="ECO:0000259" key="5">
    <source>
        <dbReference type="Pfam" id="PF00389"/>
    </source>
</evidence>
<dbReference type="AlphaFoldDB" id="A0AAF0DK52"/>
<dbReference type="Proteomes" id="UP001219355">
    <property type="component" value="Chromosome 2"/>
</dbReference>
<name>A0AAF0DK52_9EURO</name>
<keyword evidence="8" id="KW-1185">Reference proteome</keyword>
<evidence type="ECO:0000313" key="7">
    <source>
        <dbReference type="EMBL" id="WEW58460.1"/>
    </source>
</evidence>
<proteinExistence type="inferred from homology"/>
<dbReference type="InterPro" id="IPR029753">
    <property type="entry name" value="D-isomer_DH_CS"/>
</dbReference>
<dbReference type="PROSITE" id="PS00670">
    <property type="entry name" value="D_2_HYDROXYACID_DH_2"/>
    <property type="match status" value="1"/>
</dbReference>
<feature type="domain" description="D-isomer specific 2-hydroxyacid dehydrogenase NAD-binding" evidence="6">
    <location>
        <begin position="110"/>
        <end position="298"/>
    </location>
</feature>
<evidence type="ECO:0000256" key="2">
    <source>
        <dbReference type="ARBA" id="ARBA00023002"/>
    </source>
</evidence>
<dbReference type="CDD" id="cd12183">
    <property type="entry name" value="LDH_like_2"/>
    <property type="match status" value="1"/>
</dbReference>
<dbReference type="InterPro" id="IPR006139">
    <property type="entry name" value="D-isomer_2_OHA_DH_cat_dom"/>
</dbReference>
<dbReference type="PROSITE" id="PS00065">
    <property type="entry name" value="D_2_HYDROXYACID_DH_1"/>
    <property type="match status" value="1"/>
</dbReference>
<dbReference type="Pfam" id="PF00389">
    <property type="entry name" value="2-Hacid_dh"/>
    <property type="match status" value="1"/>
</dbReference>
<dbReference type="InterPro" id="IPR058205">
    <property type="entry name" value="D-LDH-like"/>
</dbReference>
<keyword evidence="3" id="KW-0520">NAD</keyword>
<evidence type="ECO:0000259" key="6">
    <source>
        <dbReference type="Pfam" id="PF02826"/>
    </source>
</evidence>
<dbReference type="Gene3D" id="3.40.50.720">
    <property type="entry name" value="NAD(P)-binding Rossmann-like Domain"/>
    <property type="match status" value="2"/>
</dbReference>
<evidence type="ECO:0000256" key="4">
    <source>
        <dbReference type="RuleBase" id="RU003719"/>
    </source>
</evidence>
<dbReference type="GO" id="GO:0008720">
    <property type="term" value="F:D-lactate dehydrogenase (NAD+) activity"/>
    <property type="evidence" value="ECO:0007669"/>
    <property type="project" value="UniProtKB-EC"/>
</dbReference>
<protein>
    <submittedName>
        <fullName evidence="7">D-lactate dehydrogenase</fullName>
        <ecNumber evidence="7">1.1.1.28</ecNumber>
    </submittedName>
</protein>
<evidence type="ECO:0000313" key="8">
    <source>
        <dbReference type="Proteomes" id="UP001219355"/>
    </source>
</evidence>
<gene>
    <name evidence="7" type="ORF">PRK78_003928</name>
</gene>
<feature type="domain" description="D-isomer specific 2-hydroxyacid dehydrogenase catalytic" evidence="5">
    <location>
        <begin position="13"/>
        <end position="329"/>
    </location>
</feature>
<dbReference type="EC" id="1.1.1.28" evidence="7"/>
<comment type="similarity">
    <text evidence="1 4">Belongs to the D-isomer specific 2-hydroxyacid dehydrogenase family.</text>
</comment>
<organism evidence="7 8">
    <name type="scientific">Emydomyces testavorans</name>
    <dbReference type="NCBI Taxonomy" id="2070801"/>
    <lineage>
        <taxon>Eukaryota</taxon>
        <taxon>Fungi</taxon>
        <taxon>Dikarya</taxon>
        <taxon>Ascomycota</taxon>
        <taxon>Pezizomycotina</taxon>
        <taxon>Eurotiomycetes</taxon>
        <taxon>Eurotiomycetidae</taxon>
        <taxon>Onygenales</taxon>
        <taxon>Nannizziopsiaceae</taxon>
        <taxon>Emydomyces</taxon>
    </lineage>
</organism>
<sequence>MRVALFSIQPHEEDTLLEFNKEYQHELVYFKESLSEANVSLAAGFPAISAFVNDQLNSTILKALAEGGTKLVALRCSGYDRVDIKAARANSITVMRVPGYSPEAIAEYTIGMLIALDRRIPHAWQRVRSGNFDLTGFVGHGIHGKTVGIVGTGRIGVGVARVFKHGFQCEVLAHDLYPNATLEQGGVRYVELQELLEQSDIVCLHCPLTSATRHLINAEALASMKHDAVIVNTSRGALINTSDLLRSLEQGHIRGCALDVIEGEEHYFFHGPNTAVHMDDILNKLVALPNVILTGHQAFLTREAVNKIAVTTLTNIQNFESGTVKANVVYDKYNQ</sequence>
<dbReference type="Pfam" id="PF02826">
    <property type="entry name" value="2-Hacid_dh_C"/>
    <property type="match status" value="1"/>
</dbReference>
<dbReference type="PANTHER" id="PTHR43026">
    <property type="entry name" value="2-HYDROXYACID DEHYDROGENASE HOMOLOG 1-RELATED"/>
    <property type="match status" value="1"/>
</dbReference>
<evidence type="ECO:0000256" key="1">
    <source>
        <dbReference type="ARBA" id="ARBA00005854"/>
    </source>
</evidence>
<reference evidence="7" key="1">
    <citation type="submission" date="2023-03" db="EMBL/GenBank/DDBJ databases">
        <title>Emydomyces testavorans Genome Sequence.</title>
        <authorList>
            <person name="Hoyer L."/>
        </authorList>
    </citation>
    <scope>NUCLEOTIDE SEQUENCE</scope>
    <source>
        <strain evidence="7">16-2883</strain>
    </source>
</reference>
<dbReference type="GO" id="GO:0051287">
    <property type="term" value="F:NAD binding"/>
    <property type="evidence" value="ECO:0007669"/>
    <property type="project" value="InterPro"/>
</dbReference>
<dbReference type="InterPro" id="IPR036291">
    <property type="entry name" value="NAD(P)-bd_dom_sf"/>
</dbReference>
<keyword evidence="2 4" id="KW-0560">Oxidoreductase</keyword>
<dbReference type="EMBL" id="CP120628">
    <property type="protein sequence ID" value="WEW58460.1"/>
    <property type="molecule type" value="Genomic_DNA"/>
</dbReference>
<dbReference type="InterPro" id="IPR029752">
    <property type="entry name" value="D-isomer_DH_CS1"/>
</dbReference>
<dbReference type="PANTHER" id="PTHR43026:SF1">
    <property type="entry name" value="2-HYDROXYACID DEHYDROGENASE HOMOLOG 1-RELATED"/>
    <property type="match status" value="1"/>
</dbReference>
<accession>A0AAF0DK52</accession>
<dbReference type="SUPFAM" id="SSF51735">
    <property type="entry name" value="NAD(P)-binding Rossmann-fold domains"/>
    <property type="match status" value="1"/>
</dbReference>
<evidence type="ECO:0000256" key="3">
    <source>
        <dbReference type="ARBA" id="ARBA00023027"/>
    </source>
</evidence>